<dbReference type="GO" id="GO:0006281">
    <property type="term" value="P:DNA repair"/>
    <property type="evidence" value="ECO:0007669"/>
    <property type="project" value="InterPro"/>
</dbReference>
<dbReference type="Gene3D" id="3.40.1170.60">
    <property type="match status" value="1"/>
</dbReference>
<evidence type="ECO:0000259" key="2">
    <source>
        <dbReference type="PROSITE" id="PS50173"/>
    </source>
</evidence>
<organism evidence="3 4">
    <name type="scientific">Haloplasma contractile SSD-17B</name>
    <dbReference type="NCBI Taxonomy" id="1033810"/>
    <lineage>
        <taxon>Bacteria</taxon>
        <taxon>Bacillati</taxon>
        <taxon>Mycoplasmatota</taxon>
        <taxon>Mollicutes</taxon>
        <taxon>Haloplasmatales</taxon>
        <taxon>Haloplasmataceae</taxon>
        <taxon>Haloplasma</taxon>
    </lineage>
</organism>
<dbReference type="Proteomes" id="UP000005707">
    <property type="component" value="Unassembled WGS sequence"/>
</dbReference>
<dbReference type="Gene3D" id="3.30.1490.100">
    <property type="entry name" value="DNA polymerase, Y-family, little finger domain"/>
    <property type="match status" value="1"/>
</dbReference>
<dbReference type="eggNOG" id="COG0389">
    <property type="taxonomic scope" value="Bacteria"/>
</dbReference>
<proteinExistence type="inferred from homology"/>
<dbReference type="GO" id="GO:0042276">
    <property type="term" value="P:error-prone translesion synthesis"/>
    <property type="evidence" value="ECO:0007669"/>
    <property type="project" value="TreeGrafter"/>
</dbReference>
<dbReference type="AlphaFoldDB" id="U2FMG1"/>
<dbReference type="GO" id="GO:0009432">
    <property type="term" value="P:SOS response"/>
    <property type="evidence" value="ECO:0007669"/>
    <property type="project" value="TreeGrafter"/>
</dbReference>
<dbReference type="GO" id="GO:0003887">
    <property type="term" value="F:DNA-directed DNA polymerase activity"/>
    <property type="evidence" value="ECO:0007669"/>
    <property type="project" value="TreeGrafter"/>
</dbReference>
<dbReference type="SUPFAM" id="SSF56672">
    <property type="entry name" value="DNA/RNA polymerases"/>
    <property type="match status" value="1"/>
</dbReference>
<dbReference type="STRING" id="1033810.HLPCO_001340"/>
<dbReference type="InterPro" id="IPR050116">
    <property type="entry name" value="DNA_polymerase-Y"/>
</dbReference>
<dbReference type="InParanoid" id="U2FMG1"/>
<dbReference type="RefSeq" id="WP_008825069.1">
    <property type="nucleotide sequence ID" value="NZ_AFNU02000004.1"/>
</dbReference>
<reference evidence="3 4" key="2">
    <citation type="journal article" date="2013" name="PLoS ONE">
        <title>INDIGO - INtegrated Data Warehouse of MIcrobial GenOmes with Examples from the Red Sea Extremophiles.</title>
        <authorList>
            <person name="Alam I."/>
            <person name="Antunes A."/>
            <person name="Kamau A.A."/>
            <person name="Ba Alawi W."/>
            <person name="Kalkatawi M."/>
            <person name="Stingl U."/>
            <person name="Bajic V.B."/>
        </authorList>
    </citation>
    <scope>NUCLEOTIDE SEQUENCE [LARGE SCALE GENOMIC DNA]</scope>
    <source>
        <strain evidence="3 4">SSD-17B</strain>
    </source>
</reference>
<dbReference type="OrthoDB" id="9808813at2"/>
<dbReference type="PROSITE" id="PS50173">
    <property type="entry name" value="UMUC"/>
    <property type="match status" value="1"/>
</dbReference>
<dbReference type="SUPFAM" id="SSF100879">
    <property type="entry name" value="Lesion bypass DNA polymerase (Y-family), little finger domain"/>
    <property type="match status" value="1"/>
</dbReference>
<dbReference type="EMBL" id="AFNU02000004">
    <property type="protein sequence ID" value="ERJ12354.1"/>
    <property type="molecule type" value="Genomic_DNA"/>
</dbReference>
<protein>
    <submittedName>
        <fullName evidence="3">ImpB-mucB-samB family protein</fullName>
    </submittedName>
</protein>
<dbReference type="PANTHER" id="PTHR11076">
    <property type="entry name" value="DNA REPAIR POLYMERASE UMUC / TRANSFERASE FAMILY MEMBER"/>
    <property type="match status" value="1"/>
</dbReference>
<sequence length="426" mass="48660">MVQYPKKRNILCIDLRSFYASCECVLRGLDPMNVKLAVIGNLKRPGSICLAQTPPLKKVTGTSRCRLFEIPKLDDLLLVPARMKKYLEISQSIVRVILKYVPNEDLHIYSIDESFLDVTETMHLFAESEEELATIIMDDILSETGIPSACGIGPNMLLAKLALDNEAKKNKNGIAHFTYENVKEKLWPIAPLSKMWGIGKRLEQTLNNMGIYKVGDIAKYDINKLSKKLGIIGEELYHHSHGIDFSIISEPHKCKEKNYGIGQTLFKDYFYNVKVVMLEQLEELGMRIRMKQKVGRTLHLSIGYSKETGGGFSRQITLNEPTNLTDEMYTACEKIFDKYYDGRPIRRISVSIGNLSDDSHTQLDLFKNRLKDKRLAYAMDEIRHKFGKNALLRATSYQKEGTARVRNKLIGGHYKDIEDHPDYRAT</sequence>
<dbReference type="Pfam" id="PF11798">
    <property type="entry name" value="IMS_HHH"/>
    <property type="match status" value="1"/>
</dbReference>
<dbReference type="PANTHER" id="PTHR11076:SF35">
    <property type="entry name" value="DNA REPAIR PROTEIN HOMOLOG YOBH"/>
    <property type="match status" value="1"/>
</dbReference>
<gene>
    <name evidence="3" type="ORF">HLPCO_001340</name>
</gene>
<dbReference type="Pfam" id="PF00817">
    <property type="entry name" value="IMS"/>
    <property type="match status" value="1"/>
</dbReference>
<dbReference type="Pfam" id="PF11799">
    <property type="entry name" value="IMS_C"/>
    <property type="match status" value="1"/>
</dbReference>
<keyword evidence="4" id="KW-1185">Reference proteome</keyword>
<dbReference type="Gene3D" id="3.30.70.270">
    <property type="match status" value="1"/>
</dbReference>
<comment type="caution">
    <text evidence="3">The sequence shown here is derived from an EMBL/GenBank/DDBJ whole genome shotgun (WGS) entry which is preliminary data.</text>
</comment>
<dbReference type="InterPro" id="IPR024728">
    <property type="entry name" value="PolY_HhH_motif"/>
</dbReference>
<dbReference type="InterPro" id="IPR043502">
    <property type="entry name" value="DNA/RNA_pol_sf"/>
</dbReference>
<evidence type="ECO:0000313" key="4">
    <source>
        <dbReference type="Proteomes" id="UP000005707"/>
    </source>
</evidence>
<dbReference type="Gene3D" id="1.10.150.20">
    <property type="entry name" value="5' to 3' exonuclease, C-terminal subdomain"/>
    <property type="match status" value="1"/>
</dbReference>
<evidence type="ECO:0000313" key="3">
    <source>
        <dbReference type="EMBL" id="ERJ12354.1"/>
    </source>
</evidence>
<reference evidence="3 4" key="1">
    <citation type="journal article" date="2011" name="J. Bacteriol.">
        <title>Genome sequence of Haloplasma contractile, an unusual contractile bacterium from a deep-sea anoxic brine lake.</title>
        <authorList>
            <person name="Antunes A."/>
            <person name="Alam I."/>
            <person name="El Dorry H."/>
            <person name="Siam R."/>
            <person name="Robertson A."/>
            <person name="Bajic V.B."/>
            <person name="Stingl U."/>
        </authorList>
    </citation>
    <scope>NUCLEOTIDE SEQUENCE [LARGE SCALE GENOMIC DNA]</scope>
    <source>
        <strain evidence="3 4">SSD-17B</strain>
    </source>
</reference>
<dbReference type="InterPro" id="IPR036775">
    <property type="entry name" value="DNA_pol_Y-fam_lit_finger_sf"/>
</dbReference>
<name>U2FMG1_9MOLU</name>
<evidence type="ECO:0000256" key="1">
    <source>
        <dbReference type="ARBA" id="ARBA00010945"/>
    </source>
</evidence>
<dbReference type="GO" id="GO:0003684">
    <property type="term" value="F:damaged DNA binding"/>
    <property type="evidence" value="ECO:0007669"/>
    <property type="project" value="InterPro"/>
</dbReference>
<dbReference type="CDD" id="cd01700">
    <property type="entry name" value="PolY_Pol_V_umuC"/>
    <property type="match status" value="1"/>
</dbReference>
<dbReference type="InterPro" id="IPR017961">
    <property type="entry name" value="DNA_pol_Y-fam_little_finger"/>
</dbReference>
<dbReference type="FunCoup" id="U2FMG1">
    <property type="interactions" value="4"/>
</dbReference>
<comment type="similarity">
    <text evidence="1">Belongs to the DNA polymerase type-Y family.</text>
</comment>
<accession>U2FMG1</accession>
<dbReference type="InterPro" id="IPR043128">
    <property type="entry name" value="Rev_trsase/Diguanyl_cyclase"/>
</dbReference>
<dbReference type="InterPro" id="IPR001126">
    <property type="entry name" value="UmuC"/>
</dbReference>
<feature type="domain" description="UmuC" evidence="2">
    <location>
        <begin position="10"/>
        <end position="199"/>
    </location>
</feature>
<dbReference type="GO" id="GO:0005829">
    <property type="term" value="C:cytosol"/>
    <property type="evidence" value="ECO:0007669"/>
    <property type="project" value="TreeGrafter"/>
</dbReference>